<feature type="compositionally biased region" description="Low complexity" evidence="1">
    <location>
        <begin position="227"/>
        <end position="237"/>
    </location>
</feature>
<feature type="compositionally biased region" description="Polar residues" evidence="1">
    <location>
        <begin position="475"/>
        <end position="486"/>
    </location>
</feature>
<organism evidence="2 3">
    <name type="scientific">Heliocybe sulcata</name>
    <dbReference type="NCBI Taxonomy" id="5364"/>
    <lineage>
        <taxon>Eukaryota</taxon>
        <taxon>Fungi</taxon>
        <taxon>Dikarya</taxon>
        <taxon>Basidiomycota</taxon>
        <taxon>Agaricomycotina</taxon>
        <taxon>Agaricomycetes</taxon>
        <taxon>Gloeophyllales</taxon>
        <taxon>Gloeophyllaceae</taxon>
        <taxon>Heliocybe</taxon>
    </lineage>
</organism>
<feature type="compositionally biased region" description="Basic residues" evidence="1">
    <location>
        <begin position="181"/>
        <end position="191"/>
    </location>
</feature>
<feature type="compositionally biased region" description="Basic and acidic residues" evidence="1">
    <location>
        <begin position="196"/>
        <end position="218"/>
    </location>
</feature>
<evidence type="ECO:0000256" key="1">
    <source>
        <dbReference type="SAM" id="MobiDB-lite"/>
    </source>
</evidence>
<dbReference type="Proteomes" id="UP000305948">
    <property type="component" value="Unassembled WGS sequence"/>
</dbReference>
<feature type="region of interest" description="Disordered" evidence="1">
    <location>
        <begin position="408"/>
        <end position="488"/>
    </location>
</feature>
<sequence>MALTHSDTTSPAPFSPFSSNSVGSEITSDDAADLGAFRTVFHALTYLHQPSIPNTTVNITPSSSLFVTPSEYDSDAPVSDIWPPKSFSLTSSNTSSGSPEQTSTRRSSPVPAALGEEAATLTVGAGDALQDEDISLDQPSLGYLDDALNFIAEERARLTAQLEARLQKPIVLDSSKENDARRKRRRKKPKSLVRILHREGGYKEEAHSDDTERVRPGPDEEDDDSSDSLGLSFSSFPSTPPKASGSRKSGRRLSPLRVTRSRSTPTLRLAASIPLDPHVLQLRSLAHKLRLLFPEDGSTLSSILSADYPDANDFVDPRGPSPQSSDPLIHVFVDHSNILIGFLNYLRRNLHHSARKGKHMSHSALALILERGRPISRRVLVTSSPLYQPMDSADQLGYEVRIYARVPDTGDGADRRHSGDFSRGRGGKKTAPVPIKGPGRRNSNSGQTSTESDSTGALGSSPHNGSMARGHGRQPSGNITNVTSMVTPGGRVRYREQGVDELLQLKLLQAIADVDVPPPNATIVLATGDGNVGQFNEEGFLGCVRIALKKGWRVELYAWEGGLSRAWKREFGSGPYSQNFRIIGMEKFGADLIEI</sequence>
<evidence type="ECO:0000313" key="2">
    <source>
        <dbReference type="EMBL" id="TFK50434.1"/>
    </source>
</evidence>
<dbReference type="OrthoDB" id="5590473at2759"/>
<feature type="region of interest" description="Disordered" evidence="1">
    <location>
        <begin position="87"/>
        <end position="112"/>
    </location>
</feature>
<reference evidence="2 3" key="1">
    <citation type="journal article" date="2019" name="Nat. Ecol. Evol.">
        <title>Megaphylogeny resolves global patterns of mushroom evolution.</title>
        <authorList>
            <person name="Varga T."/>
            <person name="Krizsan K."/>
            <person name="Foldi C."/>
            <person name="Dima B."/>
            <person name="Sanchez-Garcia M."/>
            <person name="Sanchez-Ramirez S."/>
            <person name="Szollosi G.J."/>
            <person name="Szarkandi J.G."/>
            <person name="Papp V."/>
            <person name="Albert L."/>
            <person name="Andreopoulos W."/>
            <person name="Angelini C."/>
            <person name="Antonin V."/>
            <person name="Barry K.W."/>
            <person name="Bougher N.L."/>
            <person name="Buchanan P."/>
            <person name="Buyck B."/>
            <person name="Bense V."/>
            <person name="Catcheside P."/>
            <person name="Chovatia M."/>
            <person name="Cooper J."/>
            <person name="Damon W."/>
            <person name="Desjardin D."/>
            <person name="Finy P."/>
            <person name="Geml J."/>
            <person name="Haridas S."/>
            <person name="Hughes K."/>
            <person name="Justo A."/>
            <person name="Karasinski D."/>
            <person name="Kautmanova I."/>
            <person name="Kiss B."/>
            <person name="Kocsube S."/>
            <person name="Kotiranta H."/>
            <person name="LaButti K.M."/>
            <person name="Lechner B.E."/>
            <person name="Liimatainen K."/>
            <person name="Lipzen A."/>
            <person name="Lukacs Z."/>
            <person name="Mihaltcheva S."/>
            <person name="Morgado L.N."/>
            <person name="Niskanen T."/>
            <person name="Noordeloos M.E."/>
            <person name="Ohm R.A."/>
            <person name="Ortiz-Santana B."/>
            <person name="Ovrebo C."/>
            <person name="Racz N."/>
            <person name="Riley R."/>
            <person name="Savchenko A."/>
            <person name="Shiryaev A."/>
            <person name="Soop K."/>
            <person name="Spirin V."/>
            <person name="Szebenyi C."/>
            <person name="Tomsovsky M."/>
            <person name="Tulloss R.E."/>
            <person name="Uehling J."/>
            <person name="Grigoriev I.V."/>
            <person name="Vagvolgyi C."/>
            <person name="Papp T."/>
            <person name="Martin F.M."/>
            <person name="Miettinen O."/>
            <person name="Hibbett D.S."/>
            <person name="Nagy L.G."/>
        </authorList>
    </citation>
    <scope>NUCLEOTIDE SEQUENCE [LARGE SCALE GENOMIC DNA]</scope>
    <source>
        <strain evidence="2 3">OMC1185</strain>
    </source>
</reference>
<feature type="compositionally biased region" description="Polar residues" evidence="1">
    <location>
        <begin position="441"/>
        <end position="464"/>
    </location>
</feature>
<keyword evidence="3" id="KW-1185">Reference proteome</keyword>
<gene>
    <name evidence="2" type="ORF">OE88DRAFT_1660824</name>
</gene>
<dbReference type="EMBL" id="ML213513">
    <property type="protein sequence ID" value="TFK50434.1"/>
    <property type="molecule type" value="Genomic_DNA"/>
</dbReference>
<name>A0A5C3MYM5_9AGAM</name>
<feature type="compositionally biased region" description="Basic and acidic residues" evidence="1">
    <location>
        <begin position="412"/>
        <end position="423"/>
    </location>
</feature>
<feature type="compositionally biased region" description="Low complexity" evidence="1">
    <location>
        <begin position="1"/>
        <end position="21"/>
    </location>
</feature>
<feature type="region of interest" description="Disordered" evidence="1">
    <location>
        <begin position="176"/>
        <end position="261"/>
    </location>
</feature>
<dbReference type="CDD" id="cd18724">
    <property type="entry name" value="PIN_LabA-like"/>
    <property type="match status" value="1"/>
</dbReference>
<proteinExistence type="predicted"/>
<dbReference type="STRING" id="5364.A0A5C3MYM5"/>
<feature type="compositionally biased region" description="Low complexity" evidence="1">
    <location>
        <begin position="87"/>
        <end position="102"/>
    </location>
</feature>
<evidence type="ECO:0008006" key="4">
    <source>
        <dbReference type="Google" id="ProtNLM"/>
    </source>
</evidence>
<accession>A0A5C3MYM5</accession>
<feature type="region of interest" description="Disordered" evidence="1">
    <location>
        <begin position="1"/>
        <end position="25"/>
    </location>
</feature>
<evidence type="ECO:0000313" key="3">
    <source>
        <dbReference type="Proteomes" id="UP000305948"/>
    </source>
</evidence>
<protein>
    <recommendedName>
        <fullName evidence="4">NYN domain-containing protein</fullName>
    </recommendedName>
</protein>
<dbReference type="AlphaFoldDB" id="A0A5C3MYM5"/>